<proteinExistence type="predicted"/>
<organism evidence="10 11">
    <name type="scientific">Limnochorda pilosa</name>
    <dbReference type="NCBI Taxonomy" id="1555112"/>
    <lineage>
        <taxon>Bacteria</taxon>
        <taxon>Bacillati</taxon>
        <taxon>Bacillota</taxon>
        <taxon>Limnochordia</taxon>
        <taxon>Limnochordales</taxon>
        <taxon>Limnochordaceae</taxon>
        <taxon>Limnochorda</taxon>
    </lineage>
</organism>
<evidence type="ECO:0000256" key="4">
    <source>
        <dbReference type="ARBA" id="ARBA00022692"/>
    </source>
</evidence>
<dbReference type="Gene3D" id="1.20.1250.20">
    <property type="entry name" value="MFS general substrate transporter like domains"/>
    <property type="match status" value="1"/>
</dbReference>
<feature type="transmembrane region" description="Helical" evidence="8">
    <location>
        <begin position="402"/>
        <end position="419"/>
    </location>
</feature>
<comment type="subcellular location">
    <subcellularLocation>
        <location evidence="1">Cell membrane</location>
        <topology evidence="1">Multi-pass membrane protein</topology>
    </subcellularLocation>
</comment>
<keyword evidence="3" id="KW-1003">Cell membrane</keyword>
<dbReference type="STRING" id="1555112.LIP_0699"/>
<dbReference type="InterPro" id="IPR020846">
    <property type="entry name" value="MFS_dom"/>
</dbReference>
<reference evidence="11" key="1">
    <citation type="submission" date="2015-07" db="EMBL/GenBank/DDBJ databases">
        <title>Complete genome sequence and phylogenetic analysis of Limnochorda pilosa.</title>
        <authorList>
            <person name="Watanabe M."/>
            <person name="Kojima H."/>
            <person name="Fukui M."/>
        </authorList>
    </citation>
    <scope>NUCLEOTIDE SEQUENCE [LARGE SCALE GENOMIC DNA]</scope>
    <source>
        <strain evidence="11">HC45</strain>
    </source>
</reference>
<evidence type="ECO:0000256" key="2">
    <source>
        <dbReference type="ARBA" id="ARBA00022448"/>
    </source>
</evidence>
<evidence type="ECO:0000256" key="7">
    <source>
        <dbReference type="SAM" id="MobiDB-lite"/>
    </source>
</evidence>
<feature type="region of interest" description="Disordered" evidence="7">
    <location>
        <begin position="1"/>
        <end position="23"/>
    </location>
</feature>
<evidence type="ECO:0000256" key="6">
    <source>
        <dbReference type="ARBA" id="ARBA00023136"/>
    </source>
</evidence>
<dbReference type="RefSeq" id="WP_068134289.1">
    <property type="nucleotide sequence ID" value="NZ_AP014924.1"/>
</dbReference>
<dbReference type="CDD" id="cd06173">
    <property type="entry name" value="MFS_MefA_like"/>
    <property type="match status" value="1"/>
</dbReference>
<dbReference type="EMBL" id="AP014924">
    <property type="protein sequence ID" value="BAS26556.1"/>
    <property type="molecule type" value="Genomic_DNA"/>
</dbReference>
<keyword evidence="11" id="KW-1185">Reference proteome</keyword>
<feature type="transmembrane region" description="Helical" evidence="8">
    <location>
        <begin position="376"/>
        <end position="396"/>
    </location>
</feature>
<reference evidence="11" key="2">
    <citation type="journal article" date="2016" name="Int. J. Syst. Evol. Microbiol.">
        <title>Complete genome sequence and cell structure of Limnochorda pilosa, a Gram-negative spore-former within the phylum Firmicutes.</title>
        <authorList>
            <person name="Watanabe M."/>
            <person name="Kojima H."/>
            <person name="Fukui M."/>
        </authorList>
    </citation>
    <scope>NUCLEOTIDE SEQUENCE [LARGE SCALE GENOMIC DNA]</scope>
    <source>
        <strain evidence="11">HC45</strain>
    </source>
</reference>
<feature type="transmembrane region" description="Helical" evidence="8">
    <location>
        <begin position="75"/>
        <end position="97"/>
    </location>
</feature>
<feature type="transmembrane region" description="Helical" evidence="8">
    <location>
        <begin position="42"/>
        <end position="63"/>
    </location>
</feature>
<dbReference type="PATRIC" id="fig|1555112.3.peg.729"/>
<evidence type="ECO:0000313" key="10">
    <source>
        <dbReference type="EMBL" id="BAS26556.1"/>
    </source>
</evidence>
<keyword evidence="2" id="KW-0813">Transport</keyword>
<evidence type="ECO:0000256" key="5">
    <source>
        <dbReference type="ARBA" id="ARBA00022989"/>
    </source>
</evidence>
<keyword evidence="4 8" id="KW-0812">Transmembrane</keyword>
<accession>A0A0K2SHG3</accession>
<dbReference type="SUPFAM" id="SSF103473">
    <property type="entry name" value="MFS general substrate transporter"/>
    <property type="match status" value="1"/>
</dbReference>
<dbReference type="InterPro" id="IPR010290">
    <property type="entry name" value="TM_effector"/>
</dbReference>
<dbReference type="KEGG" id="lpil:LIP_0699"/>
<feature type="transmembrane region" description="Helical" evidence="8">
    <location>
        <begin position="104"/>
        <end position="125"/>
    </location>
</feature>
<dbReference type="OrthoDB" id="9775268at2"/>
<feature type="transmembrane region" description="Helical" evidence="8">
    <location>
        <begin position="252"/>
        <end position="273"/>
    </location>
</feature>
<dbReference type="Pfam" id="PF05977">
    <property type="entry name" value="MFS_3"/>
    <property type="match status" value="1"/>
</dbReference>
<keyword evidence="5 8" id="KW-1133">Transmembrane helix</keyword>
<dbReference type="GO" id="GO:0005886">
    <property type="term" value="C:plasma membrane"/>
    <property type="evidence" value="ECO:0007669"/>
    <property type="project" value="UniProtKB-SubCell"/>
</dbReference>
<feature type="transmembrane region" description="Helical" evidence="8">
    <location>
        <begin position="338"/>
        <end position="355"/>
    </location>
</feature>
<feature type="transmembrane region" description="Helical" evidence="8">
    <location>
        <begin position="131"/>
        <end position="147"/>
    </location>
</feature>
<evidence type="ECO:0000256" key="3">
    <source>
        <dbReference type="ARBA" id="ARBA00022475"/>
    </source>
</evidence>
<evidence type="ECO:0000313" key="11">
    <source>
        <dbReference type="Proteomes" id="UP000065807"/>
    </source>
</evidence>
<evidence type="ECO:0000256" key="8">
    <source>
        <dbReference type="SAM" id="Phobius"/>
    </source>
</evidence>
<gene>
    <name evidence="10" type="ORF">LIP_0699</name>
</gene>
<keyword evidence="6 8" id="KW-0472">Membrane</keyword>
<dbReference type="PROSITE" id="PS50850">
    <property type="entry name" value="MFS"/>
    <property type="match status" value="1"/>
</dbReference>
<protein>
    <submittedName>
        <fullName evidence="10">MFS transporter</fullName>
    </submittedName>
</protein>
<feature type="transmembrane region" description="Helical" evidence="8">
    <location>
        <begin position="168"/>
        <end position="194"/>
    </location>
</feature>
<feature type="compositionally biased region" description="Polar residues" evidence="7">
    <location>
        <begin position="1"/>
        <end position="15"/>
    </location>
</feature>
<feature type="transmembrane region" description="Helical" evidence="8">
    <location>
        <begin position="200"/>
        <end position="217"/>
    </location>
</feature>
<feature type="transmembrane region" description="Helical" evidence="8">
    <location>
        <begin position="285"/>
        <end position="303"/>
    </location>
</feature>
<dbReference type="AlphaFoldDB" id="A0A0K2SHG3"/>
<dbReference type="Proteomes" id="UP000065807">
    <property type="component" value="Chromosome"/>
</dbReference>
<dbReference type="GO" id="GO:0022857">
    <property type="term" value="F:transmembrane transporter activity"/>
    <property type="evidence" value="ECO:0007669"/>
    <property type="project" value="InterPro"/>
</dbReference>
<sequence>MRRQHQPNGSASGSATGRDEPARRGASLLQAASALKHRDFRLFMTGQLVSLTGTWMQAVAQAWLVLQLTGSPFKLGAVTAVQTLPVLVLSLFAGVVADRLPRRSVLLATQTSMMLFALALSALTWTGVVQYWHVVALALGLGLANTFDMPARQAFMVELVAPEDMVNAIAINSSVFNVTRLVGPAVAGLITGLWGPAPAFLLNGLTFLAVIASLILIPPRPRQHAVGVQRGLLSHVREGLQYVRRTPRVARAILLLGALSTFTMNVNVLVPVFARDALAQGATGYGLLMSAMGVGALVGALYLAARSHEGDPTGLRIAAAFVLSGALVLLGLTRQYAPALAVMMAVGWGMVSFNASTNSTLQMNTPDTYRGRVMSLYSLMLVGVAPIGSLLTGAALDAWGPAATALLAGGAGFLFAVILQPWRDLRRSPEAA</sequence>
<dbReference type="InterPro" id="IPR036259">
    <property type="entry name" value="MFS_trans_sf"/>
</dbReference>
<evidence type="ECO:0000256" key="1">
    <source>
        <dbReference type="ARBA" id="ARBA00004651"/>
    </source>
</evidence>
<dbReference type="PANTHER" id="PTHR23513">
    <property type="entry name" value="INTEGRAL MEMBRANE EFFLUX PROTEIN-RELATED"/>
    <property type="match status" value="1"/>
</dbReference>
<feature type="domain" description="Major facilitator superfamily (MFS) profile" evidence="9">
    <location>
        <begin position="34"/>
        <end position="427"/>
    </location>
</feature>
<evidence type="ECO:0000259" key="9">
    <source>
        <dbReference type="PROSITE" id="PS50850"/>
    </source>
</evidence>
<dbReference type="PANTHER" id="PTHR23513:SF11">
    <property type="entry name" value="STAPHYLOFERRIN A TRANSPORTER"/>
    <property type="match status" value="1"/>
</dbReference>
<name>A0A0K2SHG3_LIMPI</name>
<feature type="transmembrane region" description="Helical" evidence="8">
    <location>
        <begin position="315"/>
        <end position="332"/>
    </location>
</feature>